<evidence type="ECO:0008006" key="4">
    <source>
        <dbReference type="Google" id="ProtNLM"/>
    </source>
</evidence>
<protein>
    <recommendedName>
        <fullName evidence="4">DUF4153 domain-containing protein</fullName>
    </recommendedName>
</protein>
<keyword evidence="1" id="KW-0812">Transmembrane</keyword>
<dbReference type="InterPro" id="IPR025291">
    <property type="entry name" value="DUF4153"/>
</dbReference>
<organism evidence="2 3">
    <name type="scientific">Thalassotalea agarivorans</name>
    <name type="common">Thalassomonas agarivorans</name>
    <dbReference type="NCBI Taxonomy" id="349064"/>
    <lineage>
        <taxon>Bacteria</taxon>
        <taxon>Pseudomonadati</taxon>
        <taxon>Pseudomonadota</taxon>
        <taxon>Gammaproteobacteria</taxon>
        <taxon>Alteromonadales</taxon>
        <taxon>Colwelliaceae</taxon>
        <taxon>Thalassotalea</taxon>
    </lineage>
</organism>
<feature type="transmembrane region" description="Helical" evidence="1">
    <location>
        <begin position="316"/>
        <end position="337"/>
    </location>
</feature>
<sequence>MDKQIPKPLIAIVAVIQAICLTFLYLSVEHKYWPATQPIWLYSLGALCFSFPILTYLGVTSNNQKRFLSYALGFATLLALCGAYVGFQSEPQEYVRNGGLVAIFCFTGLIASFKALMYFQQLANREPITYPNLFLSSWRNFLIFGECWLFTLIFLGILHLGAALFAVLDILFFEELLEEAWFVIPVLNLAFAFAAVLFRSISNTVDTIRTILKTLLKFLLPALAIVSLGFMFTLPFTGLDKLWDTGSGTLLVMWLLALLLFFVNAVYQADLDEKPYHSVVHKIILLSVALAPVYSLIALYGLYLRIEQYGFTVSRLWGLVVWFVLTAFAFGYCISIIKKRDQWLTWLSKVNIGMSVVVLAITILVNTPLLNFQQISVSSQLNRLSSGKISLDDFNAHYLLWDLGRAGYLALEQLKQEYADNEAFVREIERLIASRNNRDAPVDESEQLTQAKFTESALFYPDQSLFGESLITAVYEQAKKNEWNFIDSKNYYFFAVDLNQDDSPEYIVVQESNNWTSGYLWRYHEDKWQQDHVNIYNPDGDNFLKTAIEEQNIAVKKPKWSSLQVGSILISIDEKRND</sequence>
<reference evidence="2 3" key="1">
    <citation type="submission" date="2016-10" db="EMBL/GenBank/DDBJ databases">
        <authorList>
            <person name="de Groot N.N."/>
        </authorList>
    </citation>
    <scope>NUCLEOTIDE SEQUENCE [LARGE SCALE GENOMIC DNA]</scope>
    <source>
        <strain evidence="2 3">DSM 19706</strain>
    </source>
</reference>
<feature type="transmembrane region" description="Helical" evidence="1">
    <location>
        <begin position="279"/>
        <end position="304"/>
    </location>
</feature>
<feature type="transmembrane region" description="Helical" evidence="1">
    <location>
        <begin position="218"/>
        <end position="236"/>
    </location>
</feature>
<feature type="transmembrane region" description="Helical" evidence="1">
    <location>
        <begin position="248"/>
        <end position="267"/>
    </location>
</feature>
<feature type="transmembrane region" description="Helical" evidence="1">
    <location>
        <begin position="9"/>
        <end position="27"/>
    </location>
</feature>
<feature type="transmembrane region" description="Helical" evidence="1">
    <location>
        <begin position="99"/>
        <end position="119"/>
    </location>
</feature>
<gene>
    <name evidence="2" type="ORF">SAMN05660429_02591</name>
</gene>
<keyword evidence="3" id="KW-1185">Reference proteome</keyword>
<feature type="transmembrane region" description="Helical" evidence="1">
    <location>
        <begin position="140"/>
        <end position="168"/>
    </location>
</feature>
<keyword evidence="1" id="KW-1133">Transmembrane helix</keyword>
<dbReference type="AlphaFoldDB" id="A0A1I0GV55"/>
<feature type="transmembrane region" description="Helical" evidence="1">
    <location>
        <begin position="180"/>
        <end position="198"/>
    </location>
</feature>
<feature type="transmembrane region" description="Helical" evidence="1">
    <location>
        <begin position="67"/>
        <end position="87"/>
    </location>
</feature>
<evidence type="ECO:0000313" key="3">
    <source>
        <dbReference type="Proteomes" id="UP000199308"/>
    </source>
</evidence>
<accession>A0A1I0GV55</accession>
<evidence type="ECO:0000256" key="1">
    <source>
        <dbReference type="SAM" id="Phobius"/>
    </source>
</evidence>
<dbReference type="OrthoDB" id="7022049at2"/>
<name>A0A1I0GV55_THASX</name>
<dbReference type="EMBL" id="FOHK01000013">
    <property type="protein sequence ID" value="SET75257.1"/>
    <property type="molecule type" value="Genomic_DNA"/>
</dbReference>
<feature type="transmembrane region" description="Helical" evidence="1">
    <location>
        <begin position="39"/>
        <end position="60"/>
    </location>
</feature>
<dbReference type="Proteomes" id="UP000199308">
    <property type="component" value="Unassembled WGS sequence"/>
</dbReference>
<feature type="transmembrane region" description="Helical" evidence="1">
    <location>
        <begin position="349"/>
        <end position="370"/>
    </location>
</feature>
<dbReference type="STRING" id="349064.SAMN05660429_02591"/>
<dbReference type="RefSeq" id="WP_093331287.1">
    <property type="nucleotide sequence ID" value="NZ_AP027363.1"/>
</dbReference>
<proteinExistence type="predicted"/>
<evidence type="ECO:0000313" key="2">
    <source>
        <dbReference type="EMBL" id="SET75257.1"/>
    </source>
</evidence>
<keyword evidence="1" id="KW-0472">Membrane</keyword>
<dbReference type="Pfam" id="PF13687">
    <property type="entry name" value="DUF4153"/>
    <property type="match status" value="1"/>
</dbReference>